<dbReference type="GO" id="GO:0003677">
    <property type="term" value="F:DNA binding"/>
    <property type="evidence" value="ECO:0007669"/>
    <property type="project" value="UniProtKB-KW"/>
</dbReference>
<dbReference type="SMART" id="SM00422">
    <property type="entry name" value="HTH_MERR"/>
    <property type="match status" value="1"/>
</dbReference>
<evidence type="ECO:0000313" key="3">
    <source>
        <dbReference type="EMBL" id="CTQ71604.1"/>
    </source>
</evidence>
<accession>A0A0M7AD91</accession>
<evidence type="ECO:0000256" key="1">
    <source>
        <dbReference type="ARBA" id="ARBA00023125"/>
    </source>
</evidence>
<dbReference type="PANTHER" id="PTHR30204:SF92">
    <property type="entry name" value="HTH-TYPE TRANSCRIPTIONAL REGULATOR ZNTR"/>
    <property type="match status" value="1"/>
</dbReference>
<dbReference type="CDD" id="cd04785">
    <property type="entry name" value="HTH_CadR-PbrR-like"/>
    <property type="match status" value="1"/>
</dbReference>
<dbReference type="GO" id="GO:0003700">
    <property type="term" value="F:DNA-binding transcription factor activity"/>
    <property type="evidence" value="ECO:0007669"/>
    <property type="project" value="InterPro"/>
</dbReference>
<dbReference type="Proteomes" id="UP000053235">
    <property type="component" value="Unassembled WGS sequence"/>
</dbReference>
<dbReference type="AlphaFoldDB" id="A0A0M7AD91"/>
<dbReference type="STRING" id="388408.LAX5112_02880"/>
<dbReference type="Pfam" id="PF13411">
    <property type="entry name" value="MerR_1"/>
    <property type="match status" value="1"/>
</dbReference>
<evidence type="ECO:0000313" key="4">
    <source>
        <dbReference type="Proteomes" id="UP000053235"/>
    </source>
</evidence>
<evidence type="ECO:0000259" key="2">
    <source>
        <dbReference type="PROSITE" id="PS50937"/>
    </source>
</evidence>
<dbReference type="Gene3D" id="1.10.1660.10">
    <property type="match status" value="1"/>
</dbReference>
<sequence length="140" mass="15759">MDFSIGELSKATGVKVPTIRYYENEGLIEAPIRTEGNQRRYQARDLDRLRFLKHCRDLGLPMEAIRELIDLSLHPDQPCSNANRIAAEQLQAIRARIAHLKKLEKELARISASCTGAHPAADCNILKAFGDHDLCLSDHK</sequence>
<dbReference type="PROSITE" id="PS00552">
    <property type="entry name" value="HTH_MERR_1"/>
    <property type="match status" value="1"/>
</dbReference>
<name>A0A0M7AD91_9HYPH</name>
<dbReference type="PRINTS" id="PR00040">
    <property type="entry name" value="HTHMERR"/>
</dbReference>
<proteinExistence type="predicted"/>
<dbReference type="OrthoDB" id="9802944at2"/>
<reference evidence="4" key="1">
    <citation type="submission" date="2015-07" db="EMBL/GenBank/DDBJ databases">
        <authorList>
            <person name="Rodrigo-Torres Lidia"/>
            <person name="Arahal R.David."/>
        </authorList>
    </citation>
    <scope>NUCLEOTIDE SEQUENCE [LARGE SCALE GENOMIC DNA]</scope>
    <source>
        <strain evidence="4">CECT 5112</strain>
    </source>
</reference>
<organism evidence="3 4">
    <name type="scientific">Roseibium alexandrii</name>
    <dbReference type="NCBI Taxonomy" id="388408"/>
    <lineage>
        <taxon>Bacteria</taxon>
        <taxon>Pseudomonadati</taxon>
        <taxon>Pseudomonadota</taxon>
        <taxon>Alphaproteobacteria</taxon>
        <taxon>Hyphomicrobiales</taxon>
        <taxon>Stappiaceae</taxon>
        <taxon>Roseibium</taxon>
    </lineage>
</organism>
<dbReference type="InterPro" id="IPR009061">
    <property type="entry name" value="DNA-bd_dom_put_sf"/>
</dbReference>
<dbReference type="EMBL" id="CXWD01000010">
    <property type="protein sequence ID" value="CTQ71604.1"/>
    <property type="molecule type" value="Genomic_DNA"/>
</dbReference>
<dbReference type="PROSITE" id="PS50937">
    <property type="entry name" value="HTH_MERR_2"/>
    <property type="match status" value="1"/>
</dbReference>
<dbReference type="InterPro" id="IPR047057">
    <property type="entry name" value="MerR_fam"/>
</dbReference>
<dbReference type="InterPro" id="IPR000551">
    <property type="entry name" value="MerR-type_HTH_dom"/>
</dbReference>
<dbReference type="RefSeq" id="WP_055672396.1">
    <property type="nucleotide sequence ID" value="NZ_CXWD01000010.1"/>
</dbReference>
<feature type="domain" description="HTH merR-type" evidence="2">
    <location>
        <begin position="1"/>
        <end position="71"/>
    </location>
</feature>
<keyword evidence="4" id="KW-1185">Reference proteome</keyword>
<protein>
    <submittedName>
        <fullName evidence="3">Zn(II)-responsive regulator of zntA</fullName>
    </submittedName>
</protein>
<keyword evidence="1" id="KW-0238">DNA-binding</keyword>
<dbReference type="SUPFAM" id="SSF46955">
    <property type="entry name" value="Putative DNA-binding domain"/>
    <property type="match status" value="1"/>
</dbReference>
<dbReference type="PANTHER" id="PTHR30204">
    <property type="entry name" value="REDOX-CYCLING DRUG-SENSING TRANSCRIPTIONAL ACTIVATOR SOXR"/>
    <property type="match status" value="1"/>
</dbReference>
<gene>
    <name evidence="3" type="primary">zntR_2</name>
    <name evidence="3" type="ORF">LAX5112_02880</name>
</gene>